<dbReference type="GO" id="GO:0016705">
    <property type="term" value="F:oxidoreductase activity, acting on paired donors, with incorporation or reduction of molecular oxygen"/>
    <property type="evidence" value="ECO:0007669"/>
    <property type="project" value="InterPro"/>
</dbReference>
<dbReference type="GO" id="GO:0004497">
    <property type="term" value="F:monooxygenase activity"/>
    <property type="evidence" value="ECO:0007669"/>
    <property type="project" value="UniProtKB-KW"/>
</dbReference>
<evidence type="ECO:0008006" key="10">
    <source>
        <dbReference type="Google" id="ProtNLM"/>
    </source>
</evidence>
<evidence type="ECO:0000256" key="4">
    <source>
        <dbReference type="ARBA" id="ARBA00022723"/>
    </source>
</evidence>
<protein>
    <recommendedName>
        <fullName evidence="10">Cytochrome P450</fullName>
    </recommendedName>
</protein>
<evidence type="ECO:0000256" key="5">
    <source>
        <dbReference type="ARBA" id="ARBA00023002"/>
    </source>
</evidence>
<proteinExistence type="inferred from homology"/>
<evidence type="ECO:0000256" key="7">
    <source>
        <dbReference type="ARBA" id="ARBA00023033"/>
    </source>
</evidence>
<dbReference type="STRING" id="36646.A0A1V6US73"/>
<dbReference type="SUPFAM" id="SSF48264">
    <property type="entry name" value="Cytochrome P450"/>
    <property type="match status" value="1"/>
</dbReference>
<keyword evidence="3" id="KW-0349">Heme</keyword>
<comment type="similarity">
    <text evidence="2">Belongs to the cytochrome P450 family.</text>
</comment>
<evidence type="ECO:0000313" key="9">
    <source>
        <dbReference type="Proteomes" id="UP000191500"/>
    </source>
</evidence>
<gene>
    <name evidence="8" type="ORF">PENCOP_c005G02167</name>
</gene>
<keyword evidence="6" id="KW-0408">Iron</keyword>
<dbReference type="AlphaFoldDB" id="A0A1V6US73"/>
<dbReference type="PANTHER" id="PTHR24305:SF230">
    <property type="entry name" value="P450, PUTATIVE (EUROFUNG)-RELATED"/>
    <property type="match status" value="1"/>
</dbReference>
<dbReference type="Gene3D" id="1.10.630.10">
    <property type="entry name" value="Cytochrome P450"/>
    <property type="match status" value="1"/>
</dbReference>
<accession>A0A1V6US73</accession>
<comment type="caution">
    <text evidence="8">The sequence shown here is derived from an EMBL/GenBank/DDBJ whole genome shotgun (WGS) entry which is preliminary data.</text>
</comment>
<dbReference type="InterPro" id="IPR050121">
    <property type="entry name" value="Cytochrome_P450_monoxygenase"/>
</dbReference>
<comment type="cofactor">
    <cofactor evidence="1">
        <name>heme</name>
        <dbReference type="ChEBI" id="CHEBI:30413"/>
    </cofactor>
</comment>
<dbReference type="Proteomes" id="UP000191500">
    <property type="component" value="Unassembled WGS sequence"/>
</dbReference>
<dbReference type="EMBL" id="MDDG01000005">
    <property type="protein sequence ID" value="OQE41266.1"/>
    <property type="molecule type" value="Genomic_DNA"/>
</dbReference>
<keyword evidence="5" id="KW-0560">Oxidoreductase</keyword>
<keyword evidence="4" id="KW-0479">Metal-binding</keyword>
<dbReference type="PANTHER" id="PTHR24305">
    <property type="entry name" value="CYTOCHROME P450"/>
    <property type="match status" value="1"/>
</dbReference>
<keyword evidence="7" id="KW-0503">Monooxygenase</keyword>
<dbReference type="InterPro" id="IPR036396">
    <property type="entry name" value="Cyt_P450_sf"/>
</dbReference>
<sequence>MATDVISRLEQAQWQILLMAWACALLLSYTQFDPLASYPGPKVAQFTRVWYAIHLFRGTLLDKPLKAYKKDGYVVRIAPDELSYICPEAWDDIYGSKVIPEMTRDPRFMQDVGGQGQSLLHVTHGRHRAMRKKLAHGFSAKSLRDTESLRASYVDSLIQRVTENAQNGEAVDLIK</sequence>
<evidence type="ECO:0000256" key="2">
    <source>
        <dbReference type="ARBA" id="ARBA00010617"/>
    </source>
</evidence>
<evidence type="ECO:0000313" key="8">
    <source>
        <dbReference type="EMBL" id="OQE41266.1"/>
    </source>
</evidence>
<keyword evidence="9" id="KW-1185">Reference proteome</keyword>
<reference evidence="9" key="1">
    <citation type="journal article" date="2017" name="Nat. Microbiol.">
        <title>Global analysis of biosynthetic gene clusters reveals vast potential of secondary metabolite production in Penicillium species.</title>
        <authorList>
            <person name="Nielsen J.C."/>
            <person name="Grijseels S."/>
            <person name="Prigent S."/>
            <person name="Ji B."/>
            <person name="Dainat J."/>
            <person name="Nielsen K.F."/>
            <person name="Frisvad J.C."/>
            <person name="Workman M."/>
            <person name="Nielsen J."/>
        </authorList>
    </citation>
    <scope>NUCLEOTIDE SEQUENCE [LARGE SCALE GENOMIC DNA]</scope>
    <source>
        <strain evidence="9">IBT 31321</strain>
    </source>
</reference>
<name>A0A1V6US73_9EURO</name>
<dbReference type="GO" id="GO:0020037">
    <property type="term" value="F:heme binding"/>
    <property type="evidence" value="ECO:0007669"/>
    <property type="project" value="InterPro"/>
</dbReference>
<organism evidence="8 9">
    <name type="scientific">Penicillium coprophilum</name>
    <dbReference type="NCBI Taxonomy" id="36646"/>
    <lineage>
        <taxon>Eukaryota</taxon>
        <taxon>Fungi</taxon>
        <taxon>Dikarya</taxon>
        <taxon>Ascomycota</taxon>
        <taxon>Pezizomycotina</taxon>
        <taxon>Eurotiomycetes</taxon>
        <taxon>Eurotiomycetidae</taxon>
        <taxon>Eurotiales</taxon>
        <taxon>Aspergillaceae</taxon>
        <taxon>Penicillium</taxon>
    </lineage>
</organism>
<evidence type="ECO:0000256" key="3">
    <source>
        <dbReference type="ARBA" id="ARBA00022617"/>
    </source>
</evidence>
<evidence type="ECO:0000256" key="6">
    <source>
        <dbReference type="ARBA" id="ARBA00023004"/>
    </source>
</evidence>
<evidence type="ECO:0000256" key="1">
    <source>
        <dbReference type="ARBA" id="ARBA00001971"/>
    </source>
</evidence>
<dbReference type="GO" id="GO:0005506">
    <property type="term" value="F:iron ion binding"/>
    <property type="evidence" value="ECO:0007669"/>
    <property type="project" value="InterPro"/>
</dbReference>